<evidence type="ECO:0000313" key="2">
    <source>
        <dbReference type="EMBL" id="AXB57333.1"/>
    </source>
</evidence>
<dbReference type="Proteomes" id="UP000251561">
    <property type="component" value="Chromosome"/>
</dbReference>
<dbReference type="KEGG" id="ffl:HYN86_12310"/>
<sequence length="248" mass="28197">MKKGIVFTIYLLLIFAIQSCKKEVASSSNNTTVTDSLPANEEFEETADESEEDIPSEPNVTYPKTGNKISDFLPKIDVYNIQYEAEGDLNNDGLDDIAVVLKHKRSNVLKRPMLILLQNEDKSYRLDKVSDITMPVEYNEHDYKLYDTEDISIEKGELNINLYGMGASGTFLSQFKYIENNFVLSNMEIYSAGAGGRSGFFYDLEKAEITTTETNTMKEDEPTTSETKKIKKEPYLFEKTSITDVFNR</sequence>
<dbReference type="AlphaFoldDB" id="A0A344LTU1"/>
<protein>
    <submittedName>
        <fullName evidence="2">Uncharacterized protein</fullName>
    </submittedName>
</protein>
<keyword evidence="3" id="KW-1185">Reference proteome</keyword>
<feature type="compositionally biased region" description="Polar residues" evidence="1">
    <location>
        <begin position="28"/>
        <end position="37"/>
    </location>
</feature>
<accession>A0A344LTU1</accession>
<feature type="compositionally biased region" description="Acidic residues" evidence="1">
    <location>
        <begin position="41"/>
        <end position="55"/>
    </location>
</feature>
<evidence type="ECO:0000313" key="3">
    <source>
        <dbReference type="Proteomes" id="UP000251561"/>
    </source>
</evidence>
<reference evidence="2 3" key="1">
    <citation type="submission" date="2018-06" db="EMBL/GenBank/DDBJ databases">
        <title>Genome sequencing of Flavobacterium.</title>
        <authorList>
            <person name="Baek M.-G."/>
            <person name="Yi H."/>
        </authorList>
    </citation>
    <scope>NUCLEOTIDE SEQUENCE [LARGE SCALE GENOMIC DNA]</scope>
    <source>
        <strain evidence="2 3">HYN0086</strain>
    </source>
</reference>
<dbReference type="OrthoDB" id="1242812at2"/>
<feature type="region of interest" description="Disordered" evidence="1">
    <location>
        <begin position="28"/>
        <end position="65"/>
    </location>
</feature>
<gene>
    <name evidence="2" type="ORF">HYN86_12310</name>
</gene>
<organism evidence="2 3">
    <name type="scientific">Flavobacterium fluviale</name>
    <dbReference type="NCBI Taxonomy" id="2249356"/>
    <lineage>
        <taxon>Bacteria</taxon>
        <taxon>Pseudomonadati</taxon>
        <taxon>Bacteroidota</taxon>
        <taxon>Flavobacteriia</taxon>
        <taxon>Flavobacteriales</taxon>
        <taxon>Flavobacteriaceae</taxon>
        <taxon>Flavobacterium</taxon>
    </lineage>
</organism>
<evidence type="ECO:0000256" key="1">
    <source>
        <dbReference type="SAM" id="MobiDB-lite"/>
    </source>
</evidence>
<proteinExistence type="predicted"/>
<name>A0A344LTU1_9FLAO</name>
<dbReference type="RefSeq" id="WP_113678295.1">
    <property type="nucleotide sequence ID" value="NZ_CP030261.1"/>
</dbReference>
<dbReference type="EMBL" id="CP030261">
    <property type="protein sequence ID" value="AXB57333.1"/>
    <property type="molecule type" value="Genomic_DNA"/>
</dbReference>
<dbReference type="PROSITE" id="PS51257">
    <property type="entry name" value="PROKAR_LIPOPROTEIN"/>
    <property type="match status" value="1"/>
</dbReference>